<feature type="domain" description="DUF1618" evidence="1">
    <location>
        <begin position="245"/>
        <end position="343"/>
    </location>
</feature>
<name>A0ABC9ARR8_9POAL</name>
<feature type="domain" description="DUF1618" evidence="1">
    <location>
        <begin position="724"/>
        <end position="782"/>
    </location>
</feature>
<reference evidence="2" key="1">
    <citation type="submission" date="2024-10" db="EMBL/GenBank/DDBJ databases">
        <authorList>
            <person name="Ryan C."/>
        </authorList>
    </citation>
    <scope>NUCLEOTIDE SEQUENCE [LARGE SCALE GENOMIC DNA]</scope>
</reference>
<protein>
    <recommendedName>
        <fullName evidence="1">DUF1618 domain-containing protein</fullName>
    </recommendedName>
</protein>
<dbReference type="PANTHER" id="PTHR33074">
    <property type="entry name" value="EXPRESSED PROTEIN-RELATED"/>
    <property type="match status" value="1"/>
</dbReference>
<proteinExistence type="predicted"/>
<keyword evidence="3" id="KW-1185">Reference proteome</keyword>
<gene>
    <name evidence="2" type="ORF">URODEC1_LOCUS57975</name>
</gene>
<sequence length="789" mass="87062">MNGSESTRRIRGDHEPAAAPAPAFPLWVMLEPRWTREVLVCPSSIIADTTTPAGGHTTVGLPITVSLRLAAPPEGSRIRVHLPAGVVDMDSITTVLAAHGDSVLLLVSGTMPMPMDRVAWTDHFVYNAGDAAAVTPRPPSLLLLPACHITDEHGRPGNCYLDRGSTGLLRRGEDGEFVVAALNVPYGVVTARTAAELYLFRSGKWIVKRPPISHYGGDSGEGGDLCFSWSNSTMVFPVGDEMLCWVDLRHGLLFSNVFDESPGLFYVALPLDLAYSYDEWKPSRRNVCVTAGGRAIKLVEIFPRCCCGGEGRSYCPHSQNACTVRTWTLRMDDDIQLWALDGYRGIPRAELCSPVVSLDDPHAICFTAYNPVCDEDYLWTMWRIMIDMRSKTIQSIFRYPEGVYSSQDLIPGKDLIPSRISNYFNSEQGSKKPDPALEELDPMSKRIKLRTNNILELAVPPPCESSSEPMQTTKAASPEAMIMAALEEIPGLDRDDLLKAYRILGHDHSGHRFRLLMGLRMDLRKDFVLMDIKASEASSRSASRRRRTVRAYAPTFRLAAPPDCSSVCAYLPGSVKDELNYSWVVAAHGDSVLLEVCLVNNDEARKLVCADQFVYNYNARGGAPSLLLVPPHHVVADGIPSPRNGTTGLLRRGEDEFAVAALRMKYVTTTTTTWKAAELRIFRSGEWRVMRPPISRYNGSEGGDVASTWKNHIVVPVSDELLCWVDLSRGLLLCKVFDENPRLRYVPLPVDPASFLRPSLRNVCVTAGGSMIKFVNIFLRCCCGVAAAT</sequence>
<dbReference type="PANTHER" id="PTHR33074:SF124">
    <property type="entry name" value="DUF1618 DOMAIN-CONTAINING PROTEIN"/>
    <property type="match status" value="1"/>
</dbReference>
<dbReference type="Pfam" id="PF07762">
    <property type="entry name" value="DUF1618"/>
    <property type="match status" value="2"/>
</dbReference>
<dbReference type="EMBL" id="OZ075132">
    <property type="protein sequence ID" value="CAL4985484.1"/>
    <property type="molecule type" value="Genomic_DNA"/>
</dbReference>
<dbReference type="AlphaFoldDB" id="A0ABC9ARR8"/>
<evidence type="ECO:0000259" key="1">
    <source>
        <dbReference type="Pfam" id="PF07762"/>
    </source>
</evidence>
<dbReference type="Proteomes" id="UP001497457">
    <property type="component" value="Chromosome 22rd"/>
</dbReference>
<organism evidence="2 3">
    <name type="scientific">Urochloa decumbens</name>
    <dbReference type="NCBI Taxonomy" id="240449"/>
    <lineage>
        <taxon>Eukaryota</taxon>
        <taxon>Viridiplantae</taxon>
        <taxon>Streptophyta</taxon>
        <taxon>Embryophyta</taxon>
        <taxon>Tracheophyta</taxon>
        <taxon>Spermatophyta</taxon>
        <taxon>Magnoliopsida</taxon>
        <taxon>Liliopsida</taxon>
        <taxon>Poales</taxon>
        <taxon>Poaceae</taxon>
        <taxon>PACMAD clade</taxon>
        <taxon>Panicoideae</taxon>
        <taxon>Panicodae</taxon>
        <taxon>Paniceae</taxon>
        <taxon>Melinidinae</taxon>
        <taxon>Urochloa</taxon>
    </lineage>
</organism>
<evidence type="ECO:0000313" key="3">
    <source>
        <dbReference type="Proteomes" id="UP001497457"/>
    </source>
</evidence>
<dbReference type="InterPro" id="IPR011676">
    <property type="entry name" value="DUF1618"/>
</dbReference>
<evidence type="ECO:0000313" key="2">
    <source>
        <dbReference type="EMBL" id="CAL4985484.1"/>
    </source>
</evidence>
<accession>A0ABC9ARR8</accession>